<feature type="compositionally biased region" description="Low complexity" evidence="1">
    <location>
        <begin position="640"/>
        <end position="659"/>
    </location>
</feature>
<reference evidence="2" key="1">
    <citation type="journal article" date="2020" name="Stud. Mycol.">
        <title>101 Dothideomycetes genomes: a test case for predicting lifestyles and emergence of pathogens.</title>
        <authorList>
            <person name="Haridas S."/>
            <person name="Albert R."/>
            <person name="Binder M."/>
            <person name="Bloem J."/>
            <person name="Labutti K."/>
            <person name="Salamov A."/>
            <person name="Andreopoulos B."/>
            <person name="Baker S."/>
            <person name="Barry K."/>
            <person name="Bills G."/>
            <person name="Bluhm B."/>
            <person name="Cannon C."/>
            <person name="Castanera R."/>
            <person name="Culley D."/>
            <person name="Daum C."/>
            <person name="Ezra D."/>
            <person name="Gonzalez J."/>
            <person name="Henrissat B."/>
            <person name="Kuo A."/>
            <person name="Liang C."/>
            <person name="Lipzen A."/>
            <person name="Lutzoni F."/>
            <person name="Magnuson J."/>
            <person name="Mondo S."/>
            <person name="Nolan M."/>
            <person name="Ohm R."/>
            <person name="Pangilinan J."/>
            <person name="Park H.-J."/>
            <person name="Ramirez L."/>
            <person name="Alfaro M."/>
            <person name="Sun H."/>
            <person name="Tritt A."/>
            <person name="Yoshinaga Y."/>
            <person name="Zwiers L.-H."/>
            <person name="Turgeon B."/>
            <person name="Goodwin S."/>
            <person name="Spatafora J."/>
            <person name="Crous P."/>
            <person name="Grigoriev I."/>
        </authorList>
    </citation>
    <scope>NUCLEOTIDE SEQUENCE</scope>
    <source>
        <strain evidence="2">CBS 279.74</strain>
    </source>
</reference>
<dbReference type="OrthoDB" id="3800943at2759"/>
<dbReference type="EMBL" id="MU005774">
    <property type="protein sequence ID" value="KAF2706989.1"/>
    <property type="molecule type" value="Genomic_DNA"/>
</dbReference>
<feature type="region of interest" description="Disordered" evidence="1">
    <location>
        <begin position="258"/>
        <end position="401"/>
    </location>
</feature>
<accession>A0A6G1K293</accession>
<feature type="region of interest" description="Disordered" evidence="1">
    <location>
        <begin position="638"/>
        <end position="660"/>
    </location>
</feature>
<sequence length="769" mass="83000">MSTSQSHDPSLLDRTNLRELVHVSSPAPYPHDAAVSGISEAFDSCDDLRGACPQDPFAYYKAFLNANVSTAIGTNDDGASHPMHSMHPVYPVSLEARTTHDLADQQQIRARPAPYNAAVRYSNRLNGLPLSTIVEQGSYSTLNSNGSPSSVGRYPSIRVINEISPNTYTYRASQSLDETPLRRIEEVVAQGQHTRKGIPAHPGLEDDRIVFDPQPITSTPIKSSPPGHQASDIYQTPSTDDDLEGRGLKGFLRGVLHNVRGSSRHDRPQSSSVTTTPAFRQGGLATNRSSSGVQYEENDSASANLKKNRIGVSASLPHDRPESEARTRISLGIDRERSSRSYPPILHLPPASSDINAELASPHFLPPPHSSPSPERAPSTTPRDTARERSLSDTHTPSLCSRENLSTRYTFDGVPLHRINTPSLREYDRAREASICSTASTTYSGTVLGIDLDLKQEHASVARPSPTPVWSGPRQPIGPSARRQKPAATTPRTPHSITSSALPVLLPLAAASGIVRQNHATAQTSFFSPSGNLIQAENSSSPAVSPSLNGQTRPMTNCHNILSINPMGESPIRPAPVPLTTPPPTTRAPLPAYLRHHHNYQHPAHSHIVPQQPRMGIDMILTPSPNVKGCGGVVRRRSLQPRSGVPQSQPQPRQQGSIQDYRRSNRFTFCSSLVQLRDLSLDNLTSCMRGPSTQVGNGIVVGRVRGVEGGARASKPHHTLTGKLGPLAGHALRVCFCQPWDGDEDTDGVRARHAGACKGSADAGLRSPC</sequence>
<proteinExistence type="predicted"/>
<dbReference type="Proteomes" id="UP000799428">
    <property type="component" value="Unassembled WGS sequence"/>
</dbReference>
<protein>
    <submittedName>
        <fullName evidence="2">Uncharacterized protein</fullName>
    </submittedName>
</protein>
<feature type="compositionally biased region" description="Low complexity" evidence="1">
    <location>
        <begin position="213"/>
        <end position="226"/>
    </location>
</feature>
<feature type="region of interest" description="Disordered" evidence="1">
    <location>
        <begin position="461"/>
        <end position="498"/>
    </location>
</feature>
<evidence type="ECO:0000313" key="2">
    <source>
        <dbReference type="EMBL" id="KAF2706989.1"/>
    </source>
</evidence>
<evidence type="ECO:0000313" key="3">
    <source>
        <dbReference type="Proteomes" id="UP000799428"/>
    </source>
</evidence>
<keyword evidence="3" id="KW-1185">Reference proteome</keyword>
<feature type="compositionally biased region" description="Basic and acidic residues" evidence="1">
    <location>
        <begin position="317"/>
        <end position="339"/>
    </location>
</feature>
<feature type="compositionally biased region" description="Polar residues" evidence="1">
    <location>
        <begin position="269"/>
        <end position="293"/>
    </location>
</feature>
<feature type="region of interest" description="Disordered" evidence="1">
    <location>
        <begin position="213"/>
        <end position="246"/>
    </location>
</feature>
<name>A0A6G1K293_9PLEO</name>
<gene>
    <name evidence="2" type="ORF">K504DRAFT_504188</name>
</gene>
<dbReference type="AlphaFoldDB" id="A0A6G1K293"/>
<organism evidence="2 3">
    <name type="scientific">Pleomassaria siparia CBS 279.74</name>
    <dbReference type="NCBI Taxonomy" id="1314801"/>
    <lineage>
        <taxon>Eukaryota</taxon>
        <taxon>Fungi</taxon>
        <taxon>Dikarya</taxon>
        <taxon>Ascomycota</taxon>
        <taxon>Pezizomycotina</taxon>
        <taxon>Dothideomycetes</taxon>
        <taxon>Pleosporomycetidae</taxon>
        <taxon>Pleosporales</taxon>
        <taxon>Pleomassariaceae</taxon>
        <taxon>Pleomassaria</taxon>
    </lineage>
</organism>
<evidence type="ECO:0000256" key="1">
    <source>
        <dbReference type="SAM" id="MobiDB-lite"/>
    </source>
</evidence>